<dbReference type="InterPro" id="IPR014729">
    <property type="entry name" value="Rossmann-like_a/b/a_fold"/>
</dbReference>
<dbReference type="OrthoDB" id="3572539at2"/>
<dbReference type="GO" id="GO:0016787">
    <property type="term" value="F:hydrolase activity"/>
    <property type="evidence" value="ECO:0007669"/>
    <property type="project" value="UniProtKB-KW"/>
</dbReference>
<evidence type="ECO:0000313" key="3">
    <source>
        <dbReference type="Proteomes" id="UP000321721"/>
    </source>
</evidence>
<evidence type="ECO:0000313" key="2">
    <source>
        <dbReference type="EMBL" id="TXB65884.1"/>
    </source>
</evidence>
<dbReference type="InterPro" id="IPR002761">
    <property type="entry name" value="Diphthami_syn_dom"/>
</dbReference>
<dbReference type="Gene3D" id="3.40.50.620">
    <property type="entry name" value="HUPs"/>
    <property type="match status" value="1"/>
</dbReference>
<dbReference type="SUPFAM" id="SSF52402">
    <property type="entry name" value="Adenine nucleotide alpha hydrolases-like"/>
    <property type="match status" value="1"/>
</dbReference>
<comment type="caution">
    <text evidence="2">The sequence shown here is derived from an EMBL/GenBank/DDBJ whole genome shotgun (WGS) entry which is preliminary data.</text>
</comment>
<feature type="domain" description="Diphthamide synthase" evidence="1">
    <location>
        <begin position="5"/>
        <end position="203"/>
    </location>
</feature>
<dbReference type="EMBL" id="VOOS01000002">
    <property type="protein sequence ID" value="TXB65884.1"/>
    <property type="molecule type" value="Genomic_DNA"/>
</dbReference>
<organism evidence="2 3">
    <name type="scientific">Vicingus serpentipes</name>
    <dbReference type="NCBI Taxonomy" id="1926625"/>
    <lineage>
        <taxon>Bacteria</taxon>
        <taxon>Pseudomonadati</taxon>
        <taxon>Bacteroidota</taxon>
        <taxon>Flavobacteriia</taxon>
        <taxon>Flavobacteriales</taxon>
        <taxon>Vicingaceae</taxon>
        <taxon>Vicingus</taxon>
    </lineage>
</organism>
<dbReference type="AlphaFoldDB" id="A0A5C6RV04"/>
<gene>
    <name evidence="2" type="ORF">FRY74_04755</name>
</gene>
<evidence type="ECO:0000259" key="1">
    <source>
        <dbReference type="Pfam" id="PF01902"/>
    </source>
</evidence>
<keyword evidence="2" id="KW-0378">Hydrolase</keyword>
<reference evidence="2 3" key="1">
    <citation type="submission" date="2019-08" db="EMBL/GenBank/DDBJ databases">
        <title>Genome of Vicingus serpentipes NCIMB 15042.</title>
        <authorList>
            <person name="Bowman J.P."/>
        </authorList>
    </citation>
    <scope>NUCLEOTIDE SEQUENCE [LARGE SCALE GENOMIC DNA]</scope>
    <source>
        <strain evidence="2 3">NCIMB 15042</strain>
    </source>
</reference>
<protein>
    <submittedName>
        <fullName evidence="2">Adenine nucleotide alpha hydrolase</fullName>
    </submittedName>
</protein>
<proteinExistence type="predicted"/>
<dbReference type="Gene3D" id="3.90.1490.10">
    <property type="entry name" value="putative n-type atp pyrophosphatase, domain 2"/>
    <property type="match status" value="1"/>
</dbReference>
<name>A0A5C6RV04_9FLAO</name>
<dbReference type="Proteomes" id="UP000321721">
    <property type="component" value="Unassembled WGS sequence"/>
</dbReference>
<keyword evidence="3" id="KW-1185">Reference proteome</keyword>
<accession>A0A5C6RV04</accession>
<sequence length="230" mass="26552">MTKEKIIMSWSGGKDSSMALHKLLLDAQYEVKYLLTTIYKPNGRVSMHGVPEALIKEQAKAIGIPLKIIYIEEKTHDEYEIKMRAFLEEMKAEGIQKVAFGDIFLEDLKKYREDKLTEVEMEGVFPLWKIKTTEMAQYFIDNHFKTHICAIDNSKIPTHLIANNYNQTFLDSLPADVDPCGENGEFHTFCYDGPIFKTPVKFKVNTPTLKTYEHDGKTYEYTFSDLESVI</sequence>
<dbReference type="RefSeq" id="WP_147099149.1">
    <property type="nucleotide sequence ID" value="NZ_VOOS01000002.1"/>
</dbReference>
<dbReference type="Pfam" id="PF01902">
    <property type="entry name" value="Diphthami_syn_2"/>
    <property type="match status" value="1"/>
</dbReference>